<evidence type="ECO:0000256" key="2">
    <source>
        <dbReference type="ARBA" id="ARBA00022692"/>
    </source>
</evidence>
<feature type="transmembrane region" description="Helical" evidence="7">
    <location>
        <begin position="9"/>
        <end position="30"/>
    </location>
</feature>
<reference evidence="9" key="2">
    <citation type="submission" date="2023-05" db="EMBL/GenBank/DDBJ databases">
        <authorList>
            <consortium name="Lawrence Berkeley National Laboratory"/>
            <person name="Steindorff A."/>
            <person name="Hensen N."/>
            <person name="Bonometti L."/>
            <person name="Westerberg I."/>
            <person name="Brannstrom I.O."/>
            <person name="Guillou S."/>
            <person name="Cros-Aarteil S."/>
            <person name="Calhoun S."/>
            <person name="Haridas S."/>
            <person name="Kuo A."/>
            <person name="Mondo S."/>
            <person name="Pangilinan J."/>
            <person name="Riley R."/>
            <person name="Labutti K."/>
            <person name="Andreopoulos B."/>
            <person name="Lipzen A."/>
            <person name="Chen C."/>
            <person name="Yanf M."/>
            <person name="Daum C."/>
            <person name="Ng V."/>
            <person name="Clum A."/>
            <person name="Ohm R."/>
            <person name="Martin F."/>
            <person name="Silar P."/>
            <person name="Natvig D."/>
            <person name="Lalanne C."/>
            <person name="Gautier V."/>
            <person name="Ament-Velasquez S.L."/>
            <person name="Kruys A."/>
            <person name="Hutchinson M.I."/>
            <person name="Powell A.J."/>
            <person name="Barry K."/>
            <person name="Miller A.N."/>
            <person name="Grigoriev I.V."/>
            <person name="Debuchy R."/>
            <person name="Gladieux P."/>
            <person name="Thoren M.H."/>
            <person name="Johannesson H."/>
        </authorList>
    </citation>
    <scope>NUCLEOTIDE SEQUENCE</scope>
    <source>
        <strain evidence="9">CBS 508.74</strain>
    </source>
</reference>
<protein>
    <recommendedName>
        <fullName evidence="8">Rhodopsin domain-containing protein</fullName>
    </recommendedName>
</protein>
<feature type="compositionally biased region" description="Low complexity" evidence="6">
    <location>
        <begin position="262"/>
        <end position="286"/>
    </location>
</feature>
<keyword evidence="2 7" id="KW-0812">Transmembrane</keyword>
<feature type="transmembrane region" description="Helical" evidence="7">
    <location>
        <begin position="80"/>
        <end position="101"/>
    </location>
</feature>
<dbReference type="Proteomes" id="UP001302812">
    <property type="component" value="Unassembled WGS sequence"/>
</dbReference>
<feature type="transmembrane region" description="Helical" evidence="7">
    <location>
        <begin position="158"/>
        <end position="180"/>
    </location>
</feature>
<evidence type="ECO:0000256" key="5">
    <source>
        <dbReference type="ARBA" id="ARBA00038359"/>
    </source>
</evidence>
<keyword evidence="3 7" id="KW-1133">Transmembrane helix</keyword>
<evidence type="ECO:0000256" key="1">
    <source>
        <dbReference type="ARBA" id="ARBA00004141"/>
    </source>
</evidence>
<feature type="transmembrane region" description="Helical" evidence="7">
    <location>
        <begin position="121"/>
        <end position="146"/>
    </location>
</feature>
<dbReference type="AlphaFoldDB" id="A0AAN6YWH3"/>
<evidence type="ECO:0000259" key="8">
    <source>
        <dbReference type="Pfam" id="PF20684"/>
    </source>
</evidence>
<feature type="transmembrane region" description="Helical" evidence="7">
    <location>
        <begin position="50"/>
        <end position="68"/>
    </location>
</feature>
<dbReference type="PANTHER" id="PTHR33048">
    <property type="entry name" value="PTH11-LIKE INTEGRAL MEMBRANE PROTEIN (AFU_ORTHOLOGUE AFUA_5G11245)"/>
    <property type="match status" value="1"/>
</dbReference>
<keyword evidence="10" id="KW-1185">Reference proteome</keyword>
<dbReference type="Pfam" id="PF20684">
    <property type="entry name" value="Fung_rhodopsin"/>
    <property type="match status" value="1"/>
</dbReference>
<evidence type="ECO:0000256" key="7">
    <source>
        <dbReference type="SAM" id="Phobius"/>
    </source>
</evidence>
<reference evidence="9" key="1">
    <citation type="journal article" date="2023" name="Mol. Phylogenet. Evol.">
        <title>Genome-scale phylogeny and comparative genomics of the fungal order Sordariales.</title>
        <authorList>
            <person name="Hensen N."/>
            <person name="Bonometti L."/>
            <person name="Westerberg I."/>
            <person name="Brannstrom I.O."/>
            <person name="Guillou S."/>
            <person name="Cros-Aarteil S."/>
            <person name="Calhoun S."/>
            <person name="Haridas S."/>
            <person name="Kuo A."/>
            <person name="Mondo S."/>
            <person name="Pangilinan J."/>
            <person name="Riley R."/>
            <person name="LaButti K."/>
            <person name="Andreopoulos B."/>
            <person name="Lipzen A."/>
            <person name="Chen C."/>
            <person name="Yan M."/>
            <person name="Daum C."/>
            <person name="Ng V."/>
            <person name="Clum A."/>
            <person name="Steindorff A."/>
            <person name="Ohm R.A."/>
            <person name="Martin F."/>
            <person name="Silar P."/>
            <person name="Natvig D.O."/>
            <person name="Lalanne C."/>
            <person name="Gautier V."/>
            <person name="Ament-Velasquez S.L."/>
            <person name="Kruys A."/>
            <person name="Hutchinson M.I."/>
            <person name="Powell A.J."/>
            <person name="Barry K."/>
            <person name="Miller A.N."/>
            <person name="Grigoriev I.V."/>
            <person name="Debuchy R."/>
            <person name="Gladieux P."/>
            <person name="Hiltunen Thoren M."/>
            <person name="Johannesson H."/>
        </authorList>
    </citation>
    <scope>NUCLEOTIDE SEQUENCE</scope>
    <source>
        <strain evidence="9">CBS 508.74</strain>
    </source>
</reference>
<dbReference type="InterPro" id="IPR052337">
    <property type="entry name" value="SAT4-like"/>
</dbReference>
<organism evidence="9 10">
    <name type="scientific">Canariomyces notabilis</name>
    <dbReference type="NCBI Taxonomy" id="2074819"/>
    <lineage>
        <taxon>Eukaryota</taxon>
        <taxon>Fungi</taxon>
        <taxon>Dikarya</taxon>
        <taxon>Ascomycota</taxon>
        <taxon>Pezizomycotina</taxon>
        <taxon>Sordariomycetes</taxon>
        <taxon>Sordariomycetidae</taxon>
        <taxon>Sordariales</taxon>
        <taxon>Chaetomiaceae</taxon>
        <taxon>Canariomyces</taxon>
    </lineage>
</organism>
<accession>A0AAN6YWH3</accession>
<proteinExistence type="inferred from homology"/>
<sequence>MDLLHLSSIGYSVCLITLTQYGLGYHISYLRNSGYDLLPFLQILVFPLPFTHYLAVCCTKSSILLFYLRFSISRRFNYCVYFVLFTVVGANFFAACGILFFCRPISYFFDQTSQTGTCISGHVWFAWIIILNCITDAVLLVLPVWIIRPLRVGFAQKAALTAILGTGGLVVAISILRVIIVARGWGNKDFTYRFAINYTWSIIEVNMAIVCACAPCLRGLVGRYVPSLTHLVVRRDPTDIYAIPISQVANRLQQQPAAQPECSGSNTSTTTCVGSSTSGGPCGSKTSVKHREDRTA</sequence>
<dbReference type="RefSeq" id="XP_064674216.1">
    <property type="nucleotide sequence ID" value="XM_064817358.1"/>
</dbReference>
<name>A0AAN6YWH3_9PEZI</name>
<dbReference type="InterPro" id="IPR049326">
    <property type="entry name" value="Rhodopsin_dom_fungi"/>
</dbReference>
<evidence type="ECO:0000256" key="3">
    <source>
        <dbReference type="ARBA" id="ARBA00022989"/>
    </source>
</evidence>
<feature type="domain" description="Rhodopsin" evidence="8">
    <location>
        <begin position="7"/>
        <end position="221"/>
    </location>
</feature>
<dbReference type="EMBL" id="MU853333">
    <property type="protein sequence ID" value="KAK4116646.1"/>
    <property type="molecule type" value="Genomic_DNA"/>
</dbReference>
<evidence type="ECO:0000313" key="9">
    <source>
        <dbReference type="EMBL" id="KAK4116646.1"/>
    </source>
</evidence>
<feature type="transmembrane region" description="Helical" evidence="7">
    <location>
        <begin position="200"/>
        <end position="221"/>
    </location>
</feature>
<evidence type="ECO:0000313" key="10">
    <source>
        <dbReference type="Proteomes" id="UP001302812"/>
    </source>
</evidence>
<comment type="caution">
    <text evidence="9">The sequence shown here is derived from an EMBL/GenBank/DDBJ whole genome shotgun (WGS) entry which is preliminary data.</text>
</comment>
<comment type="similarity">
    <text evidence="5">Belongs to the SAT4 family.</text>
</comment>
<feature type="region of interest" description="Disordered" evidence="6">
    <location>
        <begin position="257"/>
        <end position="296"/>
    </location>
</feature>
<dbReference type="GO" id="GO:0016020">
    <property type="term" value="C:membrane"/>
    <property type="evidence" value="ECO:0007669"/>
    <property type="project" value="UniProtKB-SubCell"/>
</dbReference>
<gene>
    <name evidence="9" type="ORF">N656DRAFT_794926</name>
</gene>
<dbReference type="PANTHER" id="PTHR33048:SF55">
    <property type="entry name" value="INTEGRAL MEMBRANE PROTEIN"/>
    <property type="match status" value="1"/>
</dbReference>
<evidence type="ECO:0000256" key="4">
    <source>
        <dbReference type="ARBA" id="ARBA00023136"/>
    </source>
</evidence>
<evidence type="ECO:0000256" key="6">
    <source>
        <dbReference type="SAM" id="MobiDB-lite"/>
    </source>
</evidence>
<keyword evidence="4 7" id="KW-0472">Membrane</keyword>
<comment type="subcellular location">
    <subcellularLocation>
        <location evidence="1">Membrane</location>
        <topology evidence="1">Multi-pass membrane protein</topology>
    </subcellularLocation>
</comment>
<dbReference type="GeneID" id="89941483"/>